<dbReference type="EMBL" id="VFOR01000001">
    <property type="protein sequence ID" value="TQL62959.1"/>
    <property type="molecule type" value="Genomic_DNA"/>
</dbReference>
<evidence type="ECO:0000313" key="1">
    <source>
        <dbReference type="EMBL" id="TQL62959.1"/>
    </source>
</evidence>
<reference evidence="1 2" key="1">
    <citation type="submission" date="2019-06" db="EMBL/GenBank/DDBJ databases">
        <title>Sequencing the genomes of 1000 actinobacteria strains.</title>
        <authorList>
            <person name="Klenk H.-P."/>
        </authorList>
    </citation>
    <scope>NUCLEOTIDE SEQUENCE [LARGE SCALE GENOMIC DNA]</scope>
    <source>
        <strain evidence="1 2">DSM 8251</strain>
    </source>
</reference>
<keyword evidence="2" id="KW-1185">Reference proteome</keyword>
<name>A0A542ZRT5_9ACTN</name>
<accession>A0A542ZRT5</accession>
<dbReference type="AlphaFoldDB" id="A0A542ZRT5"/>
<evidence type="ECO:0000313" key="2">
    <source>
        <dbReference type="Proteomes" id="UP000316196"/>
    </source>
</evidence>
<dbReference type="Proteomes" id="UP000316196">
    <property type="component" value="Unassembled WGS sequence"/>
</dbReference>
<sequence>MAPHEFSTCTRRTLLTAALAAPIMGLAACSKEPPEPECGDLTALPAVEQVGGALLVSEASGRPGPVPMAQGFADQLGAWVDHWAEIVTGVNQLWLWPPAPSSDGSCTWSAAGRGVELTRLRAGRELVADLRIPLHELEGDDATARWRLVAGLNRYFANVDTRAPRGLAVNDQWPLDPPDEQTTGPFTTFRRNNIHQVRCAQALAAVMWQRPVSIDGSWGDETAGALKEILTELDLPTDLTRPEAWQGLLQHAEQP</sequence>
<organism evidence="1 2">
    <name type="scientific">Propioniferax innocua</name>
    <dbReference type="NCBI Taxonomy" id="1753"/>
    <lineage>
        <taxon>Bacteria</taxon>
        <taxon>Bacillati</taxon>
        <taxon>Actinomycetota</taxon>
        <taxon>Actinomycetes</taxon>
        <taxon>Propionibacteriales</taxon>
        <taxon>Propionibacteriaceae</taxon>
        <taxon>Propioniferax</taxon>
    </lineage>
</organism>
<protein>
    <submittedName>
        <fullName evidence="1">Uncharacterized protein</fullName>
    </submittedName>
</protein>
<dbReference type="RefSeq" id="WP_142092734.1">
    <property type="nucleotide sequence ID" value="NZ_BAAAMD010000001.1"/>
</dbReference>
<comment type="caution">
    <text evidence="1">The sequence shown here is derived from an EMBL/GenBank/DDBJ whole genome shotgun (WGS) entry which is preliminary data.</text>
</comment>
<proteinExistence type="predicted"/>
<gene>
    <name evidence="1" type="ORF">FB460_0753</name>
</gene>
<dbReference type="OrthoDB" id="3667437at2"/>